<sequence length="229" mass="26554">MAENHTIRPICLGSADHEPRDAYALCDTHSAFLCIQCLIEKRHLQSDLCNVIDLSNFTTKYDRAKIERIMFTQEANNKIASRENEEETIGQARVNIAQEMEKHFEQLKAKLQGIKDKCQRDMCDDFDKQLQIEEVKREKDILERMETSLQDSIDVLLEADKKGAMDSQSPEFFRYREQERHARSTVAHLKKENKTELVSRFDLAPNLVDILSGRKSLFGKTVFTSSIRK</sequence>
<organism evidence="2 3">
    <name type="scientific">Dreissena polymorpha</name>
    <name type="common">Zebra mussel</name>
    <name type="synonym">Mytilus polymorpha</name>
    <dbReference type="NCBI Taxonomy" id="45954"/>
    <lineage>
        <taxon>Eukaryota</taxon>
        <taxon>Metazoa</taxon>
        <taxon>Spiralia</taxon>
        <taxon>Lophotrochozoa</taxon>
        <taxon>Mollusca</taxon>
        <taxon>Bivalvia</taxon>
        <taxon>Autobranchia</taxon>
        <taxon>Heteroconchia</taxon>
        <taxon>Euheterodonta</taxon>
        <taxon>Imparidentia</taxon>
        <taxon>Neoheterodontei</taxon>
        <taxon>Myida</taxon>
        <taxon>Dreissenoidea</taxon>
        <taxon>Dreissenidae</taxon>
        <taxon>Dreissena</taxon>
    </lineage>
</organism>
<gene>
    <name evidence="2" type="ORF">DPMN_114917</name>
</gene>
<keyword evidence="3" id="KW-1185">Reference proteome</keyword>
<name>A0A9D4QSG9_DREPO</name>
<keyword evidence="1" id="KW-0175">Coiled coil</keyword>
<dbReference type="EMBL" id="JAIWYP010000004">
    <property type="protein sequence ID" value="KAH3841453.1"/>
    <property type="molecule type" value="Genomic_DNA"/>
</dbReference>
<dbReference type="AlphaFoldDB" id="A0A9D4QSG9"/>
<reference evidence="2" key="2">
    <citation type="submission" date="2020-11" db="EMBL/GenBank/DDBJ databases">
        <authorList>
            <person name="McCartney M.A."/>
            <person name="Auch B."/>
            <person name="Kono T."/>
            <person name="Mallez S."/>
            <person name="Becker A."/>
            <person name="Gohl D.M."/>
            <person name="Silverstein K.A.T."/>
            <person name="Koren S."/>
            <person name="Bechman K.B."/>
            <person name="Herman A."/>
            <person name="Abrahante J.E."/>
            <person name="Garbe J."/>
        </authorList>
    </citation>
    <scope>NUCLEOTIDE SEQUENCE</scope>
    <source>
        <strain evidence="2">Duluth1</strain>
        <tissue evidence="2">Whole animal</tissue>
    </source>
</reference>
<evidence type="ECO:0000313" key="3">
    <source>
        <dbReference type="Proteomes" id="UP000828390"/>
    </source>
</evidence>
<protein>
    <submittedName>
        <fullName evidence="2">Uncharacterized protein</fullName>
    </submittedName>
</protein>
<proteinExistence type="predicted"/>
<dbReference type="Proteomes" id="UP000828390">
    <property type="component" value="Unassembled WGS sequence"/>
</dbReference>
<reference evidence="2" key="1">
    <citation type="journal article" date="2019" name="bioRxiv">
        <title>The Genome of the Zebra Mussel, Dreissena polymorpha: A Resource for Invasive Species Research.</title>
        <authorList>
            <person name="McCartney M.A."/>
            <person name="Auch B."/>
            <person name="Kono T."/>
            <person name="Mallez S."/>
            <person name="Zhang Y."/>
            <person name="Obille A."/>
            <person name="Becker A."/>
            <person name="Abrahante J.E."/>
            <person name="Garbe J."/>
            <person name="Badalamenti J.P."/>
            <person name="Herman A."/>
            <person name="Mangelson H."/>
            <person name="Liachko I."/>
            <person name="Sullivan S."/>
            <person name="Sone E.D."/>
            <person name="Koren S."/>
            <person name="Silverstein K.A.T."/>
            <person name="Beckman K.B."/>
            <person name="Gohl D.M."/>
        </authorList>
    </citation>
    <scope>NUCLEOTIDE SEQUENCE</scope>
    <source>
        <strain evidence="2">Duluth1</strain>
        <tissue evidence="2">Whole animal</tissue>
    </source>
</reference>
<comment type="caution">
    <text evidence="2">The sequence shown here is derived from an EMBL/GenBank/DDBJ whole genome shotgun (WGS) entry which is preliminary data.</text>
</comment>
<evidence type="ECO:0000313" key="2">
    <source>
        <dbReference type="EMBL" id="KAH3841453.1"/>
    </source>
</evidence>
<accession>A0A9D4QSG9</accession>
<evidence type="ECO:0000256" key="1">
    <source>
        <dbReference type="SAM" id="Coils"/>
    </source>
</evidence>
<feature type="coiled-coil region" evidence="1">
    <location>
        <begin position="82"/>
        <end position="152"/>
    </location>
</feature>